<feature type="transmembrane region" description="Helical" evidence="1">
    <location>
        <begin position="12"/>
        <end position="33"/>
    </location>
</feature>
<dbReference type="Proteomes" id="UP000054217">
    <property type="component" value="Unassembled WGS sequence"/>
</dbReference>
<reference evidence="2 3" key="1">
    <citation type="submission" date="2014-04" db="EMBL/GenBank/DDBJ databases">
        <authorList>
            <consortium name="DOE Joint Genome Institute"/>
            <person name="Kuo A."/>
            <person name="Kohler A."/>
            <person name="Costa M.D."/>
            <person name="Nagy L.G."/>
            <person name="Floudas D."/>
            <person name="Copeland A."/>
            <person name="Barry K.W."/>
            <person name="Cichocki N."/>
            <person name="Veneault-Fourrey C."/>
            <person name="LaButti K."/>
            <person name="Lindquist E.A."/>
            <person name="Lipzen A."/>
            <person name="Lundell T."/>
            <person name="Morin E."/>
            <person name="Murat C."/>
            <person name="Sun H."/>
            <person name="Tunlid A."/>
            <person name="Henrissat B."/>
            <person name="Grigoriev I.V."/>
            <person name="Hibbett D.S."/>
            <person name="Martin F."/>
            <person name="Nordberg H.P."/>
            <person name="Cantor M.N."/>
            <person name="Hua S.X."/>
        </authorList>
    </citation>
    <scope>NUCLEOTIDE SEQUENCE [LARGE SCALE GENOMIC DNA]</scope>
    <source>
        <strain evidence="2 3">Marx 270</strain>
    </source>
</reference>
<dbReference type="EMBL" id="KN831962">
    <property type="protein sequence ID" value="KIO06702.1"/>
    <property type="molecule type" value="Genomic_DNA"/>
</dbReference>
<dbReference type="OrthoDB" id="3062801at2759"/>
<accession>A0A0C3KAP6</accession>
<gene>
    <name evidence="2" type="ORF">M404DRAFT_438856</name>
</gene>
<dbReference type="HOGENOM" id="CLU_1787599_0_0_1"/>
<dbReference type="AlphaFoldDB" id="A0A0C3KAP6"/>
<name>A0A0C3KAP6_PISTI</name>
<proteinExistence type="predicted"/>
<evidence type="ECO:0000313" key="3">
    <source>
        <dbReference type="Proteomes" id="UP000054217"/>
    </source>
</evidence>
<feature type="transmembrane region" description="Helical" evidence="1">
    <location>
        <begin position="81"/>
        <end position="105"/>
    </location>
</feature>
<dbReference type="InParanoid" id="A0A0C3KAP6"/>
<keyword evidence="1" id="KW-0472">Membrane</keyword>
<protein>
    <submittedName>
        <fullName evidence="2">Uncharacterized protein</fullName>
    </submittedName>
</protein>
<organism evidence="2 3">
    <name type="scientific">Pisolithus tinctorius Marx 270</name>
    <dbReference type="NCBI Taxonomy" id="870435"/>
    <lineage>
        <taxon>Eukaryota</taxon>
        <taxon>Fungi</taxon>
        <taxon>Dikarya</taxon>
        <taxon>Basidiomycota</taxon>
        <taxon>Agaricomycotina</taxon>
        <taxon>Agaricomycetes</taxon>
        <taxon>Agaricomycetidae</taxon>
        <taxon>Boletales</taxon>
        <taxon>Sclerodermatineae</taxon>
        <taxon>Pisolithaceae</taxon>
        <taxon>Pisolithus</taxon>
    </lineage>
</organism>
<evidence type="ECO:0000313" key="2">
    <source>
        <dbReference type="EMBL" id="KIO06702.1"/>
    </source>
</evidence>
<keyword evidence="1" id="KW-1133">Transmembrane helix</keyword>
<keyword evidence="1" id="KW-0812">Transmembrane</keyword>
<keyword evidence="3" id="KW-1185">Reference proteome</keyword>
<reference evidence="3" key="2">
    <citation type="submission" date="2015-01" db="EMBL/GenBank/DDBJ databases">
        <title>Evolutionary Origins and Diversification of the Mycorrhizal Mutualists.</title>
        <authorList>
            <consortium name="DOE Joint Genome Institute"/>
            <consortium name="Mycorrhizal Genomics Consortium"/>
            <person name="Kohler A."/>
            <person name="Kuo A."/>
            <person name="Nagy L.G."/>
            <person name="Floudas D."/>
            <person name="Copeland A."/>
            <person name="Barry K.W."/>
            <person name="Cichocki N."/>
            <person name="Veneault-Fourrey C."/>
            <person name="LaButti K."/>
            <person name="Lindquist E.A."/>
            <person name="Lipzen A."/>
            <person name="Lundell T."/>
            <person name="Morin E."/>
            <person name="Murat C."/>
            <person name="Riley R."/>
            <person name="Ohm R."/>
            <person name="Sun H."/>
            <person name="Tunlid A."/>
            <person name="Henrissat B."/>
            <person name="Grigoriev I.V."/>
            <person name="Hibbett D.S."/>
            <person name="Martin F."/>
        </authorList>
    </citation>
    <scope>NUCLEOTIDE SEQUENCE [LARGE SCALE GENOMIC DNA]</scope>
    <source>
        <strain evidence="3">Marx 270</strain>
    </source>
</reference>
<evidence type="ECO:0000256" key="1">
    <source>
        <dbReference type="SAM" id="Phobius"/>
    </source>
</evidence>
<sequence>MVYDPLEPTKALLSPTSALTPLFYGCVSIIQFARTKRVCKATRQTPETENYSIKIVEHLGDVGVIRVWLARCVSHLSLSPLFFSLIAHECGSMIFFIISIVSFIWRSGSTTGPFTPSPPTPTQPPVLGYSSQPFSSWALFISVRS</sequence>